<name>A0ACB9YNG2_9PEZI</name>
<dbReference type="EMBL" id="MU393578">
    <property type="protein sequence ID" value="KAI4860651.1"/>
    <property type="molecule type" value="Genomic_DNA"/>
</dbReference>
<gene>
    <name evidence="1" type="ORF">F4820DRAFT_452691</name>
</gene>
<comment type="caution">
    <text evidence="1">The sequence shown here is derived from an EMBL/GenBank/DDBJ whole genome shotgun (WGS) entry which is preliminary data.</text>
</comment>
<proteinExistence type="predicted"/>
<protein>
    <submittedName>
        <fullName evidence="1">Uncharacterized protein</fullName>
    </submittedName>
</protein>
<evidence type="ECO:0000313" key="2">
    <source>
        <dbReference type="Proteomes" id="UP001497700"/>
    </source>
</evidence>
<dbReference type="Proteomes" id="UP001497700">
    <property type="component" value="Unassembled WGS sequence"/>
</dbReference>
<accession>A0ACB9YNG2</accession>
<organism evidence="1 2">
    <name type="scientific">Hypoxylon rubiginosum</name>
    <dbReference type="NCBI Taxonomy" id="110542"/>
    <lineage>
        <taxon>Eukaryota</taxon>
        <taxon>Fungi</taxon>
        <taxon>Dikarya</taxon>
        <taxon>Ascomycota</taxon>
        <taxon>Pezizomycotina</taxon>
        <taxon>Sordariomycetes</taxon>
        <taxon>Xylariomycetidae</taxon>
        <taxon>Xylariales</taxon>
        <taxon>Hypoxylaceae</taxon>
        <taxon>Hypoxylon</taxon>
    </lineage>
</organism>
<reference evidence="1 2" key="1">
    <citation type="journal article" date="2022" name="New Phytol.">
        <title>Ecological generalism drives hyperdiversity of secondary metabolite gene clusters in xylarialean endophytes.</title>
        <authorList>
            <person name="Franco M.E.E."/>
            <person name="Wisecaver J.H."/>
            <person name="Arnold A.E."/>
            <person name="Ju Y.M."/>
            <person name="Slot J.C."/>
            <person name="Ahrendt S."/>
            <person name="Moore L.P."/>
            <person name="Eastman K.E."/>
            <person name="Scott K."/>
            <person name="Konkel Z."/>
            <person name="Mondo S.J."/>
            <person name="Kuo A."/>
            <person name="Hayes R.D."/>
            <person name="Haridas S."/>
            <person name="Andreopoulos B."/>
            <person name="Riley R."/>
            <person name="LaButti K."/>
            <person name="Pangilinan J."/>
            <person name="Lipzen A."/>
            <person name="Amirebrahimi M."/>
            <person name="Yan J."/>
            <person name="Adam C."/>
            <person name="Keymanesh K."/>
            <person name="Ng V."/>
            <person name="Louie K."/>
            <person name="Northen T."/>
            <person name="Drula E."/>
            <person name="Henrissat B."/>
            <person name="Hsieh H.M."/>
            <person name="Youens-Clark K."/>
            <person name="Lutzoni F."/>
            <person name="Miadlikowska J."/>
            <person name="Eastwood D.C."/>
            <person name="Hamelin R.C."/>
            <person name="Grigoriev I.V."/>
            <person name="U'Ren J.M."/>
        </authorList>
    </citation>
    <scope>NUCLEOTIDE SEQUENCE [LARGE SCALE GENOMIC DNA]</scope>
    <source>
        <strain evidence="1 2">CBS 119005</strain>
    </source>
</reference>
<sequence>MLSSKSTQLASWILYLFVLAVCAQSGCNHDDCYNALFPCESPGAVVEALDYCSTVGRYGATNYPARATAACGNTNKRAYMSACACNVACPSLLSSTESCTSTSTGSTLTTSIRASGNALPSSESLNSVTSTGSSSTLTSVGSPVSTNTGSGASGSSTLPATTTISSDATDPSSQDPASNTGTMSSDPGSSTSVSAATSTASTTSVPTSQDPVSASSNISDTSSSTRSWLSGGPSSISQSTFTSNTTGTATISLSSMLSSSIHWTNTSSTSGAPTSLGDHGTLLSTLLDPSSTLDPSSASTASSANSVSTTPSTTSSETPSTFPAEPPTFTSTSRITRSASSPSLDTTCTPTPSHSSFYHYLNSTTSHSGVIIPSATGGVFSIMPISLNRTRTRTRTYAPGSATGGSSSSMTATTTSAATSACTAAASDESIENGDFEQGLSPWSVDLVDVMSTHYGTAQPGAEGSCNAFNVRMRRNSQSDDLRSNLRLVSPMVSAPPSSRWNVSFWVRWATGDEDSYLNLYANYAVAHRVDATSSNWTRVEFPYTTGEDRNLQFVFSFVLGAAPANEVWIDKVAMSVVGAATSTGPVLAAATVTSNSVES</sequence>
<evidence type="ECO:0000313" key="1">
    <source>
        <dbReference type="EMBL" id="KAI4860651.1"/>
    </source>
</evidence>
<keyword evidence="2" id="KW-1185">Reference proteome</keyword>